<comment type="caution">
    <text evidence="1">The sequence shown here is derived from an EMBL/GenBank/DDBJ whole genome shotgun (WGS) entry which is preliminary data.</text>
</comment>
<sequence length="253" mass="27741">MGSYGETEFVRCKMRWTNVVSETRHTIIDCEFSDVDCGVSEDGGGSEMLIERSKLIGKFDMRPATLLSLTIRDTVLENLDLSNATVKGDVLMERVKGGYINAYVKEAKSLIVRNSQIYGKGKKTFEAYAGGIHLIEIDSVIFGGDVSTEPVTIAGGTGADLNNVRARVNDSIIIRKSKVPHLRTRHIHTSLYQLQDCELDSLDLSNSRIAKMAISGNTISRSVDFTNTRVKESKVQALAKGQAKLDGSNVKAH</sequence>
<name>A0A9X8CZ88_9BURK</name>
<dbReference type="Proteomes" id="UP000265619">
    <property type="component" value="Unassembled WGS sequence"/>
</dbReference>
<reference evidence="1 2" key="1">
    <citation type="submission" date="2018-09" db="EMBL/GenBank/DDBJ databases">
        <title>Acidovorax cavernicola nov. sp. isolated from Gruta de las Maravillas (Aracena, Spain).</title>
        <authorList>
            <person name="Jurado V."/>
            <person name="Gutierrez-Patricio S."/>
            <person name="Gonzalez-Pimentel J.L."/>
            <person name="Miller A.Z."/>
            <person name="Laiz L."/>
            <person name="Saiz-Jimenez C."/>
        </authorList>
    </citation>
    <scope>NUCLEOTIDE SEQUENCE [LARGE SCALE GENOMIC DNA]</scope>
    <source>
        <strain evidence="1 2">1011MAR4D40.2</strain>
    </source>
</reference>
<dbReference type="EMBL" id="QXMN01000067">
    <property type="protein sequence ID" value="RIX73305.1"/>
    <property type="molecule type" value="Genomic_DNA"/>
</dbReference>
<protein>
    <submittedName>
        <fullName evidence="1">Uncharacterized protein</fullName>
    </submittedName>
</protein>
<proteinExistence type="predicted"/>
<evidence type="ECO:0000313" key="2">
    <source>
        <dbReference type="Proteomes" id="UP000265619"/>
    </source>
</evidence>
<organism evidence="1 2">
    <name type="scientific">Acidovorax cavernicola</name>
    <dbReference type="NCBI Taxonomy" id="1675792"/>
    <lineage>
        <taxon>Bacteria</taxon>
        <taxon>Pseudomonadati</taxon>
        <taxon>Pseudomonadota</taxon>
        <taxon>Betaproteobacteria</taxon>
        <taxon>Burkholderiales</taxon>
        <taxon>Comamonadaceae</taxon>
        <taxon>Acidovorax</taxon>
    </lineage>
</organism>
<evidence type="ECO:0000313" key="1">
    <source>
        <dbReference type="EMBL" id="RIX73305.1"/>
    </source>
</evidence>
<accession>A0A9X8CZ88</accession>
<keyword evidence="2" id="KW-1185">Reference proteome</keyword>
<gene>
    <name evidence="1" type="ORF">D3H34_29595</name>
</gene>
<dbReference type="AlphaFoldDB" id="A0A9X8CZ88"/>